<dbReference type="PANTHER" id="PTHR11685">
    <property type="entry name" value="RBR FAMILY RING FINGER AND IBR DOMAIN-CONTAINING"/>
    <property type="match status" value="1"/>
</dbReference>
<evidence type="ECO:0000256" key="2">
    <source>
        <dbReference type="ARBA" id="ARBA00022723"/>
    </source>
</evidence>
<comment type="caution">
    <text evidence="9">The sequence shown here is derived from an EMBL/GenBank/DDBJ whole genome shotgun (WGS) entry which is preliminary data.</text>
</comment>
<keyword evidence="5" id="KW-0833">Ubl conjugation pathway</keyword>
<dbReference type="InterPro" id="IPR031127">
    <property type="entry name" value="E3_UB_ligase_RBR"/>
</dbReference>
<feature type="region of interest" description="Disordered" evidence="7">
    <location>
        <begin position="389"/>
        <end position="410"/>
    </location>
</feature>
<dbReference type="PROSITE" id="PS51873">
    <property type="entry name" value="TRIAD"/>
    <property type="match status" value="1"/>
</dbReference>
<dbReference type="AlphaFoldDB" id="A0AAN7STM1"/>
<keyword evidence="1" id="KW-0808">Transferase</keyword>
<keyword evidence="10" id="KW-1185">Reference proteome</keyword>
<evidence type="ECO:0000313" key="9">
    <source>
        <dbReference type="EMBL" id="KAK5081204.1"/>
    </source>
</evidence>
<name>A0AAN7STM1_9EURO</name>
<evidence type="ECO:0000313" key="10">
    <source>
        <dbReference type="Proteomes" id="UP001309876"/>
    </source>
</evidence>
<dbReference type="GO" id="GO:0008270">
    <property type="term" value="F:zinc ion binding"/>
    <property type="evidence" value="ECO:0007669"/>
    <property type="project" value="UniProtKB-KW"/>
</dbReference>
<dbReference type="Gene3D" id="1.20.120.1750">
    <property type="match status" value="1"/>
</dbReference>
<dbReference type="SUPFAM" id="SSF57850">
    <property type="entry name" value="RING/U-box"/>
    <property type="match status" value="1"/>
</dbReference>
<gene>
    <name evidence="9" type="ORF">LTR05_007998</name>
</gene>
<protein>
    <recommendedName>
        <fullName evidence="8">RING-type domain-containing protein</fullName>
    </recommendedName>
</protein>
<evidence type="ECO:0000256" key="1">
    <source>
        <dbReference type="ARBA" id="ARBA00022679"/>
    </source>
</evidence>
<organism evidence="9 10">
    <name type="scientific">Lithohypha guttulata</name>
    <dbReference type="NCBI Taxonomy" id="1690604"/>
    <lineage>
        <taxon>Eukaryota</taxon>
        <taxon>Fungi</taxon>
        <taxon>Dikarya</taxon>
        <taxon>Ascomycota</taxon>
        <taxon>Pezizomycotina</taxon>
        <taxon>Eurotiomycetes</taxon>
        <taxon>Chaetothyriomycetidae</taxon>
        <taxon>Chaetothyriales</taxon>
        <taxon>Trichomeriaceae</taxon>
        <taxon>Lithohypha</taxon>
    </lineage>
</organism>
<keyword evidence="4" id="KW-0863">Zinc-finger</keyword>
<keyword evidence="3" id="KW-0677">Repeat</keyword>
<keyword evidence="6" id="KW-0862">Zinc</keyword>
<reference evidence="9 10" key="1">
    <citation type="submission" date="2023-08" db="EMBL/GenBank/DDBJ databases">
        <title>Black Yeasts Isolated from many extreme environments.</title>
        <authorList>
            <person name="Coleine C."/>
            <person name="Stajich J.E."/>
            <person name="Selbmann L."/>
        </authorList>
    </citation>
    <scope>NUCLEOTIDE SEQUENCE [LARGE SCALE GENOMIC DNA]</scope>
    <source>
        <strain evidence="9 10">CCFEE 5910</strain>
    </source>
</reference>
<sequence length="546" mass="61404">MAQAHLDLDFVTLSTADIDLVGKLLDRCRETHNDDTAGTNSEDTEADSMSYNESLPEQNLSVVYECPCTESSTVRDDFVVLVLYCATPDCKQYLNKSTYSTDNKWAACSTCNSKTCTTCNSLKSWHTDQGKCADSIEPESREEMRRRGFKPCPWCKQMIERDYGCDHMHCDQCGKNFCYNCGRKKGRSELPCNCRGEHEWVDEAMEEMNPEAQQDILDRIQNGMNLPQRFHDLRDIELLPEGRFRGMGRRVGEEGDEPAPAENIMDDPHVGSESEPEPEPAARAGPRRQIVRQGFNHWQAMQDFGENERFFYGGNFMGAGLRLGEENEERLEGQDAMVPEPDIAEWAAPDADWGREVSVQMDHYNFYGRGRRLDDAEEDLQMVDNDNVEEEDGQHDTDMNGWSNADEEDDGYNWTPGYAFGVRYGGGRPLGDGPVIDRTHDDADASNSMDVSPDVLPHVRQQPLQDRSYGQTARPLYLFSGQGRTLGEIAAEVDVDNDAGPSAAPEVPSPQDNGFNHFRAREYGANGRGAQFGYRHFRGGGQRLGD</sequence>
<evidence type="ECO:0000256" key="3">
    <source>
        <dbReference type="ARBA" id="ARBA00022737"/>
    </source>
</evidence>
<evidence type="ECO:0000256" key="7">
    <source>
        <dbReference type="SAM" id="MobiDB-lite"/>
    </source>
</evidence>
<evidence type="ECO:0000259" key="8">
    <source>
        <dbReference type="PROSITE" id="PS51873"/>
    </source>
</evidence>
<dbReference type="GO" id="GO:0004842">
    <property type="term" value="F:ubiquitin-protein transferase activity"/>
    <property type="evidence" value="ECO:0007669"/>
    <property type="project" value="InterPro"/>
</dbReference>
<dbReference type="CDD" id="cd20336">
    <property type="entry name" value="Rcat_RBR"/>
    <property type="match status" value="1"/>
</dbReference>
<dbReference type="InterPro" id="IPR044066">
    <property type="entry name" value="TRIAD_supradom"/>
</dbReference>
<accession>A0AAN7STM1</accession>
<dbReference type="EMBL" id="JAVRRJ010000010">
    <property type="protein sequence ID" value="KAK5081204.1"/>
    <property type="molecule type" value="Genomic_DNA"/>
</dbReference>
<dbReference type="GO" id="GO:0016567">
    <property type="term" value="P:protein ubiquitination"/>
    <property type="evidence" value="ECO:0007669"/>
    <property type="project" value="InterPro"/>
</dbReference>
<dbReference type="Proteomes" id="UP001309876">
    <property type="component" value="Unassembled WGS sequence"/>
</dbReference>
<evidence type="ECO:0000256" key="6">
    <source>
        <dbReference type="ARBA" id="ARBA00022833"/>
    </source>
</evidence>
<evidence type="ECO:0000256" key="5">
    <source>
        <dbReference type="ARBA" id="ARBA00022786"/>
    </source>
</evidence>
<proteinExistence type="predicted"/>
<feature type="domain" description="RING-type" evidence="8">
    <location>
        <begin position="1"/>
        <end position="201"/>
    </location>
</feature>
<keyword evidence="2" id="KW-0479">Metal-binding</keyword>
<feature type="region of interest" description="Disordered" evidence="7">
    <location>
        <begin position="247"/>
        <end position="286"/>
    </location>
</feature>
<dbReference type="CDD" id="cd20335">
    <property type="entry name" value="BRcat_RBR"/>
    <property type="match status" value="1"/>
</dbReference>
<dbReference type="Pfam" id="PF22191">
    <property type="entry name" value="IBR_1"/>
    <property type="match status" value="1"/>
</dbReference>
<evidence type="ECO:0000256" key="4">
    <source>
        <dbReference type="ARBA" id="ARBA00022771"/>
    </source>
</evidence>